<dbReference type="InterPro" id="IPR050834">
    <property type="entry name" value="Glycosyltransf_2"/>
</dbReference>
<dbReference type="SUPFAM" id="SSF53448">
    <property type="entry name" value="Nucleotide-diphospho-sugar transferases"/>
    <property type="match status" value="1"/>
</dbReference>
<dbReference type="GO" id="GO:0016757">
    <property type="term" value="F:glycosyltransferase activity"/>
    <property type="evidence" value="ECO:0007669"/>
    <property type="project" value="UniProtKB-KW"/>
</dbReference>
<proteinExistence type="predicted"/>
<evidence type="ECO:0000313" key="3">
    <source>
        <dbReference type="Proteomes" id="UP001347146"/>
    </source>
</evidence>
<evidence type="ECO:0000313" key="2">
    <source>
        <dbReference type="EMBL" id="MEE3851394.1"/>
    </source>
</evidence>
<dbReference type="InterPro" id="IPR029044">
    <property type="entry name" value="Nucleotide-diphossugar_trans"/>
</dbReference>
<dbReference type="Pfam" id="PF00535">
    <property type="entry name" value="Glycos_transf_2"/>
    <property type="match status" value="1"/>
</dbReference>
<dbReference type="InterPro" id="IPR001173">
    <property type="entry name" value="Glyco_trans_2-like"/>
</dbReference>
<accession>A0ABU7ME69</accession>
<keyword evidence="2" id="KW-0328">Glycosyltransferase</keyword>
<protein>
    <submittedName>
        <fullName evidence="2">Glycosyltransferase</fullName>
        <ecNumber evidence="2">2.4.-.-</ecNumber>
    </submittedName>
</protein>
<dbReference type="Gene3D" id="3.90.550.10">
    <property type="entry name" value="Spore Coat Polysaccharide Biosynthesis Protein SpsA, Chain A"/>
    <property type="match status" value="1"/>
</dbReference>
<sequence>MESGAIYNDDITVIICAYTHRRWNDLCSSITSVVTQLPLPFEVVVVIDHNDELVDDVEAFVARTAPTVPVRVLRNRGPQGLSGARNTGVAAAGTAVVAFLDDDATADAGWVGRMAAGYTDARVRGVGGYARARWPGGRRPGWFPAEFDWVVGCSYPGQPIVTEAVRNFIGANMSLRRDDITAVGGFHTGLGRVGRIPLGCEETEMCIRIAQRRSGVRMMFDPAMAVAHRVTDDRVTPRYFFRRCYAEGVSKAAVSGLVGAADGLASERTYTAAVLPYGILTRVGGVIGGVSIAGGVAHGARSRMDLAAQAATIAAGAIVTVAGYARGRFSGAAVPKRDGTLIPAAEPEPTQRRSGA</sequence>
<dbReference type="EMBL" id="JAZDUF010000003">
    <property type="protein sequence ID" value="MEE3851394.1"/>
    <property type="molecule type" value="Genomic_DNA"/>
</dbReference>
<organism evidence="2 3">
    <name type="scientific">Gordonia sesuvii</name>
    <dbReference type="NCBI Taxonomy" id="3116777"/>
    <lineage>
        <taxon>Bacteria</taxon>
        <taxon>Bacillati</taxon>
        <taxon>Actinomycetota</taxon>
        <taxon>Actinomycetes</taxon>
        <taxon>Mycobacteriales</taxon>
        <taxon>Gordoniaceae</taxon>
        <taxon>Gordonia</taxon>
    </lineage>
</organism>
<dbReference type="RefSeq" id="WP_330433097.1">
    <property type="nucleotide sequence ID" value="NZ_JAZDUF010000003.1"/>
</dbReference>
<evidence type="ECO:0000259" key="1">
    <source>
        <dbReference type="Pfam" id="PF00535"/>
    </source>
</evidence>
<dbReference type="PANTHER" id="PTHR43685">
    <property type="entry name" value="GLYCOSYLTRANSFERASE"/>
    <property type="match status" value="1"/>
</dbReference>
<reference evidence="2 3" key="1">
    <citation type="submission" date="2024-01" db="EMBL/GenBank/DDBJ databases">
        <title>Draft genome sequence of Gordonia sp. LSe1-13.</title>
        <authorList>
            <person name="Suphannarot A."/>
            <person name="Mingma R."/>
        </authorList>
    </citation>
    <scope>NUCLEOTIDE SEQUENCE [LARGE SCALE GENOMIC DNA]</scope>
    <source>
        <strain evidence="2 3">LSe1-13</strain>
    </source>
</reference>
<keyword evidence="3" id="KW-1185">Reference proteome</keyword>
<gene>
    <name evidence="2" type="ORF">VZC37_13695</name>
</gene>
<keyword evidence="2" id="KW-0808">Transferase</keyword>
<dbReference type="EC" id="2.4.-.-" evidence="2"/>
<name>A0ABU7ME69_9ACTN</name>
<feature type="domain" description="Glycosyltransferase 2-like" evidence="1">
    <location>
        <begin position="12"/>
        <end position="178"/>
    </location>
</feature>
<dbReference type="Proteomes" id="UP001347146">
    <property type="component" value="Unassembled WGS sequence"/>
</dbReference>
<dbReference type="PANTHER" id="PTHR43685:SF3">
    <property type="entry name" value="SLR2126 PROTEIN"/>
    <property type="match status" value="1"/>
</dbReference>
<comment type="caution">
    <text evidence="2">The sequence shown here is derived from an EMBL/GenBank/DDBJ whole genome shotgun (WGS) entry which is preliminary data.</text>
</comment>